<dbReference type="PROSITE" id="PS51819">
    <property type="entry name" value="VOC"/>
    <property type="match status" value="1"/>
</dbReference>
<dbReference type="PANTHER" id="PTHR33993">
    <property type="entry name" value="GLYOXALASE-RELATED"/>
    <property type="match status" value="1"/>
</dbReference>
<reference evidence="2 3" key="1">
    <citation type="journal article" date="2017" name="Front. Microbiol.">
        <title>Strong Genomic and Phenotypic Heterogeneity in the Aeromonas sobria Species Complex.</title>
        <authorList>
            <person name="Gauthier J."/>
            <person name="Vincent A.T."/>
            <person name="Charette S.J."/>
            <person name="Derome N."/>
        </authorList>
    </citation>
    <scope>NUCLEOTIDE SEQUENCE [LARGE SCALE GENOMIC DNA]</scope>
    <source>
        <strain evidence="2 3">JF2635</strain>
    </source>
</reference>
<dbReference type="Pfam" id="PF00903">
    <property type="entry name" value="Glyoxalase"/>
    <property type="match status" value="1"/>
</dbReference>
<accession>A0A2N3J8Y7</accession>
<dbReference type="EMBL" id="LJZX01000001">
    <property type="protein sequence ID" value="PKQ83036.1"/>
    <property type="molecule type" value="Genomic_DNA"/>
</dbReference>
<dbReference type="Gene3D" id="3.10.180.10">
    <property type="entry name" value="2,3-Dihydroxybiphenyl 1,2-Dioxygenase, domain 1"/>
    <property type="match status" value="1"/>
</dbReference>
<dbReference type="CDD" id="cd07247">
    <property type="entry name" value="SgaA_N_like"/>
    <property type="match status" value="1"/>
</dbReference>
<dbReference type="InterPro" id="IPR004360">
    <property type="entry name" value="Glyas_Fos-R_dOase_dom"/>
</dbReference>
<gene>
    <name evidence="2" type="ORF">AOX56_00505</name>
</gene>
<sequence>MNAHEKLNYVEFAARDLAATKAFFQAVFGWQFVDYGPDYCAFADEGLDGGFYRADQCNQTAQGGALLVFYSADIEATQAKVSQHGGTINRPLFDFPGGRRFHFVEPSGNEFAVWSEPSSTL</sequence>
<name>A0A2N3J8Y7_AERSO</name>
<dbReference type="InterPro" id="IPR029068">
    <property type="entry name" value="Glyas_Bleomycin-R_OHBP_Dase"/>
</dbReference>
<dbReference type="SUPFAM" id="SSF54593">
    <property type="entry name" value="Glyoxalase/Bleomycin resistance protein/Dihydroxybiphenyl dioxygenase"/>
    <property type="match status" value="1"/>
</dbReference>
<dbReference type="AlphaFoldDB" id="A0A2N3J8Y7"/>
<evidence type="ECO:0000313" key="3">
    <source>
        <dbReference type="Proteomes" id="UP000233526"/>
    </source>
</evidence>
<dbReference type="InterPro" id="IPR037523">
    <property type="entry name" value="VOC_core"/>
</dbReference>
<organism evidence="2 3">
    <name type="scientific">Aeromonas sobria</name>
    <dbReference type="NCBI Taxonomy" id="646"/>
    <lineage>
        <taxon>Bacteria</taxon>
        <taxon>Pseudomonadati</taxon>
        <taxon>Pseudomonadota</taxon>
        <taxon>Gammaproteobacteria</taxon>
        <taxon>Aeromonadales</taxon>
        <taxon>Aeromonadaceae</taxon>
        <taxon>Aeromonas</taxon>
    </lineage>
</organism>
<dbReference type="InterPro" id="IPR052164">
    <property type="entry name" value="Anthracycline_SecMetBiosynth"/>
</dbReference>
<protein>
    <submittedName>
        <fullName evidence="2">Glyoxalase</fullName>
    </submittedName>
</protein>
<dbReference type="PANTHER" id="PTHR33993:SF1">
    <property type="entry name" value="GLYOXALASE FAMILY PROTEIN"/>
    <property type="match status" value="1"/>
</dbReference>
<dbReference type="Proteomes" id="UP000233526">
    <property type="component" value="Unassembled WGS sequence"/>
</dbReference>
<feature type="domain" description="VOC" evidence="1">
    <location>
        <begin position="6"/>
        <end position="116"/>
    </location>
</feature>
<dbReference type="RefSeq" id="WP_101315225.1">
    <property type="nucleotide sequence ID" value="NZ_CAWNSS010000001.1"/>
</dbReference>
<proteinExistence type="predicted"/>
<evidence type="ECO:0000313" key="2">
    <source>
        <dbReference type="EMBL" id="PKQ83036.1"/>
    </source>
</evidence>
<comment type="caution">
    <text evidence="2">The sequence shown here is derived from an EMBL/GenBank/DDBJ whole genome shotgun (WGS) entry which is preliminary data.</text>
</comment>
<evidence type="ECO:0000259" key="1">
    <source>
        <dbReference type="PROSITE" id="PS51819"/>
    </source>
</evidence>